<dbReference type="AlphaFoldDB" id="A0A975G2G7"/>
<dbReference type="Pfam" id="PF01593">
    <property type="entry name" value="Amino_oxidase"/>
    <property type="match status" value="1"/>
</dbReference>
<dbReference type="Gene3D" id="3.50.50.60">
    <property type="entry name" value="FAD/NAD(P)-binding domain"/>
    <property type="match status" value="1"/>
</dbReference>
<dbReference type="InterPro" id="IPR050464">
    <property type="entry name" value="Zeta_carotene_desat/Oxidored"/>
</dbReference>
<feature type="domain" description="Amine oxidase" evidence="2">
    <location>
        <begin position="26"/>
        <end position="499"/>
    </location>
</feature>
<feature type="compositionally biased region" description="Pro residues" evidence="1">
    <location>
        <begin position="635"/>
        <end position="644"/>
    </location>
</feature>
<dbReference type="PANTHER" id="PTHR42923:SF46">
    <property type="entry name" value="AMINE OXIDASE"/>
    <property type="match status" value="1"/>
</dbReference>
<dbReference type="Proteomes" id="UP000676409">
    <property type="component" value="Chromosome"/>
</dbReference>
<dbReference type="RefSeq" id="WP_211939416.1">
    <property type="nucleotide sequence ID" value="NZ_CP073078.1"/>
</dbReference>
<dbReference type="KEGG" id="caul:KCG34_05650"/>
<evidence type="ECO:0000313" key="4">
    <source>
        <dbReference type="Proteomes" id="UP000676409"/>
    </source>
</evidence>
<sequence>MPAAATNLSTTPPAAKPHVAIVGGGIAGLTCALRLVRSGCRVTLYEATDRLGGNISSAGRPGGPYQDVYPHIFPDWYANLWDLLEVELGMRREDHFAARWGVKVLDKPQAGPSATEPPAFMDMVYRPTPESLITTMKSGVVSVPDMFLFAFLTLDLASQPPDPTDTDMLCQLDVNGFFYSRGYSTDAIAALQDYIISVIWSAPSNMTSAKVYKQFIKHQLSSLGPNVPYSWMLRGSLHEKIIAPIEQKLLESGACEIRKGVKVRSVEVQPDGTPKMLLEEATGEGASREPVQAPPADYVVMAVPAMTLSEMVMAGQQGQRLVDKVPDLAQLRRVWGEAIPVVNLYFKRKLPFVPQEIIGLRGSGYDLTVLDISQLWDRKPNEPDVTVLVLAASNAYAIPSPLVRQQGYLMIKRLRDYLWFNLGEAWGADDDIDWERTSVRANERHLLFVNDVGSRLWRPKTRYDALPRVFFAGDVCQTDVDMATVEAAVQSGVMAAAAIQQADKASPGGPRMAADPIALAPHKVLSDATFLAAKLALLPLAYGASAWSAFSGGQAAPPSADGSPPAYSPGKRALLLPFDYAVDWWRTVYWLQRALLKGAKDGSVEGVDPADAPMGLGVGGLWATGRQPLSAPAPATAPPGPSPSPRASVSRSLLAAAAVLAGQTAAMLERAAAGRKGGADA</sequence>
<dbReference type="PANTHER" id="PTHR42923">
    <property type="entry name" value="PROTOPORPHYRINOGEN OXIDASE"/>
    <property type="match status" value="1"/>
</dbReference>
<keyword evidence="4" id="KW-1185">Reference proteome</keyword>
<organism evidence="3 4">
    <name type="scientific">Phenylobacterium montanum</name>
    <dbReference type="NCBI Taxonomy" id="2823693"/>
    <lineage>
        <taxon>Bacteria</taxon>
        <taxon>Pseudomonadati</taxon>
        <taxon>Pseudomonadota</taxon>
        <taxon>Alphaproteobacteria</taxon>
        <taxon>Caulobacterales</taxon>
        <taxon>Caulobacteraceae</taxon>
        <taxon>Phenylobacterium</taxon>
    </lineage>
</organism>
<reference evidence="3" key="1">
    <citation type="submission" date="2021-04" db="EMBL/GenBank/DDBJ databases">
        <title>The complete genome sequence of Caulobacter sp. S6.</title>
        <authorList>
            <person name="Tang Y."/>
            <person name="Ouyang W."/>
            <person name="Liu Q."/>
            <person name="Huang B."/>
            <person name="Guo Z."/>
            <person name="Lei P."/>
        </authorList>
    </citation>
    <scope>NUCLEOTIDE SEQUENCE</scope>
    <source>
        <strain evidence="3">S6</strain>
    </source>
</reference>
<gene>
    <name evidence="3" type="ORF">KCG34_05650</name>
</gene>
<accession>A0A975G2G7</accession>
<feature type="region of interest" description="Disordered" evidence="1">
    <location>
        <begin position="627"/>
        <end position="649"/>
    </location>
</feature>
<name>A0A975G2G7_9CAUL</name>
<evidence type="ECO:0000256" key="1">
    <source>
        <dbReference type="SAM" id="MobiDB-lite"/>
    </source>
</evidence>
<dbReference type="SUPFAM" id="SSF51905">
    <property type="entry name" value="FAD/NAD(P)-binding domain"/>
    <property type="match status" value="1"/>
</dbReference>
<evidence type="ECO:0000259" key="2">
    <source>
        <dbReference type="Pfam" id="PF01593"/>
    </source>
</evidence>
<dbReference type="GO" id="GO:0016491">
    <property type="term" value="F:oxidoreductase activity"/>
    <property type="evidence" value="ECO:0007669"/>
    <property type="project" value="InterPro"/>
</dbReference>
<dbReference type="InterPro" id="IPR002937">
    <property type="entry name" value="Amino_oxidase"/>
</dbReference>
<protein>
    <submittedName>
        <fullName evidence="3">FAD-dependent oxidoreductase</fullName>
    </submittedName>
</protein>
<evidence type="ECO:0000313" key="3">
    <source>
        <dbReference type="EMBL" id="QUD89364.1"/>
    </source>
</evidence>
<dbReference type="EMBL" id="CP073078">
    <property type="protein sequence ID" value="QUD89364.1"/>
    <property type="molecule type" value="Genomic_DNA"/>
</dbReference>
<proteinExistence type="predicted"/>
<dbReference type="InterPro" id="IPR036188">
    <property type="entry name" value="FAD/NAD-bd_sf"/>
</dbReference>